<dbReference type="CDD" id="cd00140">
    <property type="entry name" value="beta_clamp"/>
    <property type="match status" value="1"/>
</dbReference>
<protein>
    <recommendedName>
        <fullName evidence="3 10">Beta sliding clamp</fullName>
    </recommendedName>
</protein>
<feature type="domain" description="DNA polymerase III beta sliding clamp N-terminal" evidence="11">
    <location>
        <begin position="1"/>
        <end position="119"/>
    </location>
</feature>
<evidence type="ECO:0000313" key="16">
    <source>
        <dbReference type="EMBL" id="SUC08618.1"/>
    </source>
</evidence>
<dbReference type="GO" id="GO:0008408">
    <property type="term" value="F:3'-5' exonuclease activity"/>
    <property type="evidence" value="ECO:0007669"/>
    <property type="project" value="InterPro"/>
</dbReference>
<name>A0A379ES19_9PAST</name>
<keyword evidence="4 10" id="KW-0963">Cytoplasm</keyword>
<dbReference type="PIRSF" id="PIRSF000804">
    <property type="entry name" value="DNA_pol_III_b"/>
    <property type="match status" value="1"/>
</dbReference>
<keyword evidence="8 10" id="KW-0239">DNA-directed DNA polymerase</keyword>
<dbReference type="GO" id="GO:0009360">
    <property type="term" value="C:DNA polymerase III complex"/>
    <property type="evidence" value="ECO:0007669"/>
    <property type="project" value="InterPro"/>
</dbReference>
<dbReference type="GO" id="GO:0003887">
    <property type="term" value="F:DNA-directed DNA polymerase activity"/>
    <property type="evidence" value="ECO:0007669"/>
    <property type="project" value="UniProtKB-UniRule"/>
</dbReference>
<evidence type="ECO:0000256" key="7">
    <source>
        <dbReference type="ARBA" id="ARBA00022705"/>
    </source>
</evidence>
<evidence type="ECO:0000256" key="5">
    <source>
        <dbReference type="ARBA" id="ARBA00022679"/>
    </source>
</evidence>
<feature type="domain" description="DNA polymerase III beta sliding clamp C-terminal" evidence="13">
    <location>
        <begin position="245"/>
        <end position="365"/>
    </location>
</feature>
<evidence type="ECO:0000256" key="3">
    <source>
        <dbReference type="ARBA" id="ARBA00021035"/>
    </source>
</evidence>
<keyword evidence="7 10" id="KW-0235">DNA replication</keyword>
<dbReference type="Pfam" id="PF02768">
    <property type="entry name" value="DNA_pol3_beta_3"/>
    <property type="match status" value="1"/>
</dbReference>
<dbReference type="EMBL" id="UGTV01000015">
    <property type="protein sequence ID" value="SUC08618.1"/>
    <property type="molecule type" value="Genomic_DNA"/>
</dbReference>
<dbReference type="Gene3D" id="3.70.10.10">
    <property type="match status" value="1"/>
</dbReference>
<dbReference type="SMART" id="SM00480">
    <property type="entry name" value="POL3Bc"/>
    <property type="match status" value="1"/>
</dbReference>
<accession>A0A379ES19</accession>
<evidence type="ECO:0000259" key="12">
    <source>
        <dbReference type="Pfam" id="PF02767"/>
    </source>
</evidence>
<proteinExistence type="inferred from homology"/>
<dbReference type="GO" id="GO:0005737">
    <property type="term" value="C:cytoplasm"/>
    <property type="evidence" value="ECO:0007669"/>
    <property type="project" value="UniProtKB-SubCell"/>
</dbReference>
<evidence type="ECO:0000256" key="8">
    <source>
        <dbReference type="ARBA" id="ARBA00022932"/>
    </source>
</evidence>
<evidence type="ECO:0000256" key="1">
    <source>
        <dbReference type="ARBA" id="ARBA00004496"/>
    </source>
</evidence>
<evidence type="ECO:0000256" key="2">
    <source>
        <dbReference type="ARBA" id="ARBA00010752"/>
    </source>
</evidence>
<dbReference type="Pfam" id="PF02767">
    <property type="entry name" value="DNA_pol3_beta_2"/>
    <property type="match status" value="1"/>
</dbReference>
<evidence type="ECO:0000256" key="10">
    <source>
        <dbReference type="PIRNR" id="PIRNR000804"/>
    </source>
</evidence>
<dbReference type="RefSeq" id="WP_115322279.1">
    <property type="nucleotide sequence ID" value="NZ_CP085873.1"/>
</dbReference>
<keyword evidence="6 10" id="KW-0548">Nucleotidyltransferase</keyword>
<dbReference type="EMBL" id="UGTV01000013">
    <property type="protein sequence ID" value="SUC06011.1"/>
    <property type="molecule type" value="Genomic_DNA"/>
</dbReference>
<evidence type="ECO:0000313" key="14">
    <source>
        <dbReference type="EMBL" id="SUC06009.1"/>
    </source>
</evidence>
<dbReference type="FunFam" id="3.10.150.10:FF:000001">
    <property type="entry name" value="Beta sliding clamp"/>
    <property type="match status" value="1"/>
</dbReference>
<evidence type="ECO:0000256" key="9">
    <source>
        <dbReference type="ARBA" id="ARBA00023125"/>
    </source>
</evidence>
<dbReference type="GO" id="GO:0006271">
    <property type="term" value="P:DNA strand elongation involved in DNA replication"/>
    <property type="evidence" value="ECO:0007669"/>
    <property type="project" value="TreeGrafter"/>
</dbReference>
<evidence type="ECO:0000256" key="6">
    <source>
        <dbReference type="ARBA" id="ARBA00022695"/>
    </source>
</evidence>
<evidence type="ECO:0000313" key="15">
    <source>
        <dbReference type="EMBL" id="SUC06011.1"/>
    </source>
</evidence>
<dbReference type="InterPro" id="IPR022637">
    <property type="entry name" value="DNA_polIII_beta_cen"/>
</dbReference>
<dbReference type="PANTHER" id="PTHR30478:SF0">
    <property type="entry name" value="BETA SLIDING CLAMP"/>
    <property type="match status" value="1"/>
</dbReference>
<comment type="similarity">
    <text evidence="2 10">Belongs to the beta sliding clamp family.</text>
</comment>
<dbReference type="Pfam" id="PF00712">
    <property type="entry name" value="DNA_pol3_beta"/>
    <property type="match status" value="1"/>
</dbReference>
<comment type="subcellular location">
    <subcellularLocation>
        <location evidence="1 10">Cytoplasm</location>
    </subcellularLocation>
</comment>
<dbReference type="Gene3D" id="3.10.150.10">
    <property type="entry name" value="DNA Polymerase III, subunit A, domain 2"/>
    <property type="match status" value="1"/>
</dbReference>
<evidence type="ECO:0000259" key="13">
    <source>
        <dbReference type="Pfam" id="PF02768"/>
    </source>
</evidence>
<keyword evidence="5 10" id="KW-0808">Transferase</keyword>
<dbReference type="GO" id="GO:0042802">
    <property type="term" value="F:identical protein binding"/>
    <property type="evidence" value="ECO:0007669"/>
    <property type="project" value="UniProtKB-ARBA"/>
</dbReference>
<dbReference type="Proteomes" id="UP000254704">
    <property type="component" value="Unassembled WGS sequence"/>
</dbReference>
<dbReference type="SUPFAM" id="SSF55979">
    <property type="entry name" value="DNA clamp"/>
    <property type="match status" value="3"/>
</dbReference>
<organism evidence="15 17">
    <name type="scientific">Pasteurella canis</name>
    <dbReference type="NCBI Taxonomy" id="753"/>
    <lineage>
        <taxon>Bacteria</taxon>
        <taxon>Pseudomonadati</taxon>
        <taxon>Pseudomonadota</taxon>
        <taxon>Gammaproteobacteria</taxon>
        <taxon>Pasteurellales</taxon>
        <taxon>Pasteurellaceae</taxon>
        <taxon>Pasteurella</taxon>
    </lineage>
</organism>
<evidence type="ECO:0000313" key="17">
    <source>
        <dbReference type="Proteomes" id="UP000254704"/>
    </source>
</evidence>
<evidence type="ECO:0000259" key="11">
    <source>
        <dbReference type="Pfam" id="PF00712"/>
    </source>
</evidence>
<comment type="function">
    <text evidence="10">Confers DNA tethering and processivity to DNA polymerases and other proteins. Acts as a clamp, forming a ring around DNA (a reaction catalyzed by the clamp-loading complex) which diffuses in an ATP-independent manner freely and bidirectionally along dsDNA. Initially characterized for its ability to contact the catalytic subunit of DNA polymerase III (Pol III), a complex, multichain enzyme responsible for most of the replicative synthesis in bacteria; Pol III exhibits 3'-5' exonuclease proofreading activity. The beta chain is required for initiation of replication as well as for processivity of DNA replication.</text>
</comment>
<dbReference type="InterPro" id="IPR046938">
    <property type="entry name" value="DNA_clamp_sf"/>
</dbReference>
<reference evidence="15 17" key="1">
    <citation type="submission" date="2018-06" db="EMBL/GenBank/DDBJ databases">
        <authorList>
            <consortium name="Pathogen Informatics"/>
            <person name="Doyle S."/>
        </authorList>
    </citation>
    <scope>NUCLEOTIDE SEQUENCE [LARGE SCALE GENOMIC DNA]</scope>
    <source>
        <strain evidence="15 17">NCTC11621</strain>
    </source>
</reference>
<keyword evidence="9" id="KW-0238">DNA-binding</keyword>
<dbReference type="NCBIfam" id="TIGR00663">
    <property type="entry name" value="dnan"/>
    <property type="match status" value="1"/>
</dbReference>
<sequence length="366" mass="41432">MQFIVSRENLLKPLQQVCGVLSSRPNIPVLNNVLLQIHTDHLVITGTDLEVELSTQTELLSSSQQGSFTIPAKKFLDICRSLPEGAEISVSFEEDRAIIKSERSKFNLSTLPAEEYPNLTDWQSEVDFTIEQSTLRRLIDATQFSMANQDARYFLNGMKFETEGNLLRTVATDGHRLAVCTIALEQDLQNHSVIVPRKGVLELARLLENTDLPARLQIGTNNLRIELGNIIFTSKLIDGRFPDYRRVLPRNATRILEADWNVLKQAFVRAAILSNERFRSVRLQLSENQLKITATNPEQEVAEEVIDVSYRGEEMEVGFNVSYILDVLNALKCNQVRMRLTDASSSCLIEDCEDASAEYVIMPMRL</sequence>
<comment type="subunit">
    <text evidence="10">Forms a ring-shaped head-to-tail homodimer around DNA.</text>
</comment>
<dbReference type="GO" id="GO:0003677">
    <property type="term" value="F:DNA binding"/>
    <property type="evidence" value="ECO:0007669"/>
    <property type="project" value="UniProtKB-UniRule"/>
</dbReference>
<dbReference type="PANTHER" id="PTHR30478">
    <property type="entry name" value="DNA POLYMERASE III SUBUNIT BETA"/>
    <property type="match status" value="1"/>
</dbReference>
<dbReference type="AlphaFoldDB" id="A0A379ES19"/>
<dbReference type="EMBL" id="UGTV01000013">
    <property type="protein sequence ID" value="SUC06009.1"/>
    <property type="molecule type" value="Genomic_DNA"/>
</dbReference>
<evidence type="ECO:0000256" key="4">
    <source>
        <dbReference type="ARBA" id="ARBA00022490"/>
    </source>
</evidence>
<gene>
    <name evidence="15" type="primary">dnaN_2</name>
    <name evidence="14" type="synonym">dnaN_1</name>
    <name evidence="16" type="synonym">dnaN_3</name>
    <name evidence="14" type="ORF">NCTC11621_00167</name>
    <name evidence="15" type="ORF">NCTC11621_00168</name>
    <name evidence="16" type="ORF">NCTC11621_00179</name>
</gene>
<dbReference type="InterPro" id="IPR022634">
    <property type="entry name" value="DNA_polIII_beta_N"/>
</dbReference>
<dbReference type="InterPro" id="IPR022635">
    <property type="entry name" value="DNA_polIII_beta_C"/>
</dbReference>
<feature type="domain" description="DNA polymerase III beta sliding clamp central" evidence="12">
    <location>
        <begin position="129"/>
        <end position="243"/>
    </location>
</feature>
<dbReference type="InterPro" id="IPR001001">
    <property type="entry name" value="DNA_polIII_beta"/>
</dbReference>